<evidence type="ECO:0000313" key="8">
    <source>
        <dbReference type="EMBL" id="MEO3716465.1"/>
    </source>
</evidence>
<keyword evidence="5 7" id="KW-1133">Transmembrane helix</keyword>
<evidence type="ECO:0000256" key="5">
    <source>
        <dbReference type="ARBA" id="ARBA00022989"/>
    </source>
</evidence>
<proteinExistence type="inferred from homology"/>
<name>A0A5N1FQI6_CORAY</name>
<protein>
    <submittedName>
        <fullName evidence="8">DoxX family protein</fullName>
    </submittedName>
</protein>
<keyword evidence="13" id="KW-1185">Reference proteome</keyword>
<keyword evidence="4 7" id="KW-0812">Transmembrane</keyword>
<dbReference type="Proteomes" id="UP001220238">
    <property type="component" value="Chromosome"/>
</dbReference>
<reference evidence="11" key="2">
    <citation type="submission" date="2023-03" db="EMBL/GenBank/DDBJ databases">
        <title>Corynebacterium amycolatum SB-1.</title>
        <authorList>
            <person name="Jo H."/>
        </authorList>
    </citation>
    <scope>NUCLEOTIDE SEQUENCE</scope>
    <source>
        <strain evidence="11">SB-1</strain>
    </source>
</reference>
<evidence type="ECO:0000256" key="4">
    <source>
        <dbReference type="ARBA" id="ARBA00022692"/>
    </source>
</evidence>
<dbReference type="GO" id="GO:0005886">
    <property type="term" value="C:plasma membrane"/>
    <property type="evidence" value="ECO:0007669"/>
    <property type="project" value="UniProtKB-SubCell"/>
</dbReference>
<feature type="transmembrane region" description="Helical" evidence="7">
    <location>
        <begin position="72"/>
        <end position="90"/>
    </location>
</feature>
<gene>
    <name evidence="9" type="ORF">I6G95_00055</name>
    <name evidence="10" type="ORF">I6H48_00380</name>
    <name evidence="11" type="ORF">P2W56_10495</name>
    <name evidence="8" type="ORF">QP460_002510</name>
</gene>
<dbReference type="PANTHER" id="PTHR33452">
    <property type="entry name" value="OXIDOREDUCTASE CATD-RELATED"/>
    <property type="match status" value="1"/>
</dbReference>
<sequence>MRDIALVILRLILGIIFICHGWDKIFITGIDKTTGYFVAANIPQAHLTVWVVALVELVGGALLILGLLAPTVAMVFIIEMIGAWWSMHLGNGLFIRDNGAELVMSLIGGLVMIFVFGAGRFSLDRQFIR</sequence>
<dbReference type="EMBL" id="CP066023">
    <property type="protein sequence ID" value="QQB83797.1"/>
    <property type="molecule type" value="Genomic_DNA"/>
</dbReference>
<dbReference type="Proteomes" id="UP000594774">
    <property type="component" value="Chromosome"/>
</dbReference>
<reference evidence="12 13" key="1">
    <citation type="submission" date="2020-12" db="EMBL/GenBank/DDBJ databases">
        <title>FDA dAtabase for Regulatory Grade micrObial Sequences (FDA-ARGOS): Supporting development and validation of Infectious Disease Dx tests.</title>
        <authorList>
            <person name="Sproer C."/>
            <person name="Gronow S."/>
            <person name="Severitt S."/>
            <person name="Schroder I."/>
            <person name="Tallon L."/>
            <person name="Sadzewicz L."/>
            <person name="Zhao X."/>
            <person name="Boylan J."/>
            <person name="Ott S."/>
            <person name="Bowen H."/>
            <person name="Vavikolanu K."/>
            <person name="Mehta A."/>
            <person name="Aluvathingal J."/>
            <person name="Nadendla S."/>
            <person name="Lowell S."/>
            <person name="Myers T."/>
            <person name="Yan Y."/>
            <person name="Sichtig H."/>
        </authorList>
    </citation>
    <scope>NUCLEOTIDE SEQUENCE [LARGE SCALE GENOMIC DNA]</scope>
    <source>
        <strain evidence="9 12">FDAARGOS_938</strain>
        <strain evidence="10 13">FDAARGOS_991</strain>
    </source>
</reference>
<accession>A0A5N1FQI6</accession>
<evidence type="ECO:0000256" key="1">
    <source>
        <dbReference type="ARBA" id="ARBA00004651"/>
    </source>
</evidence>
<comment type="similarity">
    <text evidence="2">Belongs to the DoxX family.</text>
</comment>
<dbReference type="OrthoDB" id="1122432at2"/>
<dbReference type="Proteomes" id="UP000595198">
    <property type="component" value="Chromosome"/>
</dbReference>
<evidence type="ECO:0000313" key="14">
    <source>
        <dbReference type="Proteomes" id="UP001223646"/>
    </source>
</evidence>
<evidence type="ECO:0000256" key="3">
    <source>
        <dbReference type="ARBA" id="ARBA00022475"/>
    </source>
</evidence>
<dbReference type="InterPro" id="IPR051907">
    <property type="entry name" value="DoxX-like_oxidoreductase"/>
</dbReference>
<evidence type="ECO:0000313" key="10">
    <source>
        <dbReference type="EMBL" id="QQB83797.1"/>
    </source>
</evidence>
<keyword evidence="6 7" id="KW-0472">Membrane</keyword>
<evidence type="ECO:0000256" key="2">
    <source>
        <dbReference type="ARBA" id="ARBA00006679"/>
    </source>
</evidence>
<dbReference type="Pfam" id="PF07681">
    <property type="entry name" value="DoxX"/>
    <property type="match status" value="1"/>
</dbReference>
<reference evidence="8" key="4">
    <citation type="submission" date="2024-05" db="EMBL/GenBank/DDBJ databases">
        <authorList>
            <person name="Wolfe A."/>
        </authorList>
    </citation>
    <scope>NUCLEOTIDE SEQUENCE</scope>
    <source>
        <strain evidence="8">UMB1064</strain>
    </source>
</reference>
<comment type="subcellular location">
    <subcellularLocation>
        <location evidence="1">Cell membrane</location>
        <topology evidence="1">Multi-pass membrane protein</topology>
    </subcellularLocation>
</comment>
<evidence type="ECO:0000256" key="6">
    <source>
        <dbReference type="ARBA" id="ARBA00023136"/>
    </source>
</evidence>
<dbReference type="Proteomes" id="UP001223646">
    <property type="component" value="Unassembled WGS sequence"/>
</dbReference>
<evidence type="ECO:0000313" key="11">
    <source>
        <dbReference type="EMBL" id="WET44981.1"/>
    </source>
</evidence>
<dbReference type="EMBL" id="CP120206">
    <property type="protein sequence ID" value="WET44981.1"/>
    <property type="molecule type" value="Genomic_DNA"/>
</dbReference>
<dbReference type="InterPro" id="IPR032808">
    <property type="entry name" value="DoxX"/>
</dbReference>
<keyword evidence="3" id="KW-1003">Cell membrane</keyword>
<evidence type="ECO:0000313" key="12">
    <source>
        <dbReference type="Proteomes" id="UP000594774"/>
    </source>
</evidence>
<reference evidence="8" key="3">
    <citation type="submission" date="2023-05" db="EMBL/GenBank/DDBJ databases">
        <authorList>
            <person name="Du J."/>
        </authorList>
    </citation>
    <scope>NUCLEOTIDE SEQUENCE</scope>
    <source>
        <strain evidence="8">UMB1064</strain>
    </source>
</reference>
<organism evidence="8 14">
    <name type="scientific">Corynebacterium amycolatum</name>
    <dbReference type="NCBI Taxonomy" id="43765"/>
    <lineage>
        <taxon>Bacteria</taxon>
        <taxon>Bacillati</taxon>
        <taxon>Actinomycetota</taxon>
        <taxon>Actinomycetes</taxon>
        <taxon>Mycobacteriales</taxon>
        <taxon>Corynebacteriaceae</taxon>
        <taxon>Corynebacterium</taxon>
    </lineage>
</organism>
<evidence type="ECO:0000313" key="9">
    <source>
        <dbReference type="EMBL" id="QPR31994.1"/>
    </source>
</evidence>
<feature type="transmembrane region" description="Helical" evidence="7">
    <location>
        <begin position="102"/>
        <end position="123"/>
    </location>
</feature>
<dbReference type="EMBL" id="CP065628">
    <property type="protein sequence ID" value="QPR31994.1"/>
    <property type="molecule type" value="Genomic_DNA"/>
</dbReference>
<evidence type="ECO:0000256" key="7">
    <source>
        <dbReference type="SAM" id="Phobius"/>
    </source>
</evidence>
<dbReference type="AlphaFoldDB" id="A0A5N1FQI6"/>
<evidence type="ECO:0000313" key="13">
    <source>
        <dbReference type="Proteomes" id="UP000595198"/>
    </source>
</evidence>
<dbReference type="EMBL" id="JASOOY020000009">
    <property type="protein sequence ID" value="MEO3716465.1"/>
    <property type="molecule type" value="Genomic_DNA"/>
</dbReference>
<dbReference type="PANTHER" id="PTHR33452:SF1">
    <property type="entry name" value="INNER MEMBRANE PROTEIN YPHA-RELATED"/>
    <property type="match status" value="1"/>
</dbReference>